<dbReference type="PANTHER" id="PTHR11014">
    <property type="entry name" value="PEPTIDASE M20 FAMILY MEMBER"/>
    <property type="match status" value="1"/>
</dbReference>
<protein>
    <submittedName>
        <fullName evidence="2">Amidohydrolase</fullName>
    </submittedName>
</protein>
<dbReference type="Gene3D" id="3.30.70.360">
    <property type="match status" value="1"/>
</dbReference>
<keyword evidence="3" id="KW-1185">Reference proteome</keyword>
<gene>
    <name evidence="2" type="ORF">H9659_09365</name>
</gene>
<sequence length="390" mass="42976">MNQDTLQKEVISWRRHLHEHAELSHHEFKTSDYIYETVSKFPGLTVTRPTKTSVYAVLKGEKQSAATSHTIAFRADIDALPIHEEADIDFQSKTPGVMHACGHDAHASMLMGTAKVLCERRNEFSGEIRFIFQHAEEVTPGGAQELVDHGVMEGVDYVFALHVYPYENAGKFSMRAGKMNAAGDDFEVKIIGRGGHASTPELAIDPLVIGAEIVTNIQLIVSRKLPILQAPVITVTKFNCGNSLNVIEETASFGGTIRSHDPIVRVQARDYLDQVVHGIANTHGAKAEIKWDLGCAAVHNDTEATEITRRAAAKLVGEENVIDLPEPMFGAEDFAAYSEVVPASMQFIGVHNKDFGKAYPLHHPKFKIEETALQYGVNYFVNIAEELCGD</sequence>
<proteinExistence type="predicted"/>
<dbReference type="Proteomes" id="UP000659496">
    <property type="component" value="Unassembled WGS sequence"/>
</dbReference>
<evidence type="ECO:0000259" key="1">
    <source>
        <dbReference type="Pfam" id="PF07687"/>
    </source>
</evidence>
<dbReference type="InterPro" id="IPR036264">
    <property type="entry name" value="Bact_exopeptidase_dim_dom"/>
</dbReference>
<dbReference type="Gene3D" id="3.40.630.10">
    <property type="entry name" value="Zn peptidases"/>
    <property type="match status" value="1"/>
</dbReference>
<accession>A0ABR8PK37</accession>
<dbReference type="EMBL" id="JACSQY010000006">
    <property type="protein sequence ID" value="MBD7908538.1"/>
    <property type="molecule type" value="Genomic_DNA"/>
</dbReference>
<dbReference type="SUPFAM" id="SSF53187">
    <property type="entry name" value="Zn-dependent exopeptidases"/>
    <property type="match status" value="1"/>
</dbReference>
<dbReference type="NCBIfam" id="TIGR01891">
    <property type="entry name" value="amidohydrolases"/>
    <property type="match status" value="1"/>
</dbReference>
<evidence type="ECO:0000313" key="3">
    <source>
        <dbReference type="Proteomes" id="UP000659496"/>
    </source>
</evidence>
<dbReference type="InterPro" id="IPR017439">
    <property type="entry name" value="Amidohydrolase"/>
</dbReference>
<comment type="caution">
    <text evidence="2">The sequence shown here is derived from an EMBL/GenBank/DDBJ whole genome shotgun (WGS) entry which is preliminary data.</text>
</comment>
<dbReference type="Pfam" id="PF01546">
    <property type="entry name" value="Peptidase_M20"/>
    <property type="match status" value="1"/>
</dbReference>
<dbReference type="PANTHER" id="PTHR11014:SF63">
    <property type="entry name" value="METALLOPEPTIDASE, PUTATIVE (AFU_ORTHOLOGUE AFUA_6G09600)-RELATED"/>
    <property type="match status" value="1"/>
</dbReference>
<dbReference type="Pfam" id="PF07687">
    <property type="entry name" value="M20_dimer"/>
    <property type="match status" value="1"/>
</dbReference>
<name>A0ABR8PK37_9BACL</name>
<dbReference type="SUPFAM" id="SSF55031">
    <property type="entry name" value="Bacterial exopeptidase dimerisation domain"/>
    <property type="match status" value="1"/>
</dbReference>
<feature type="domain" description="Peptidase M20 dimerisation" evidence="1">
    <location>
        <begin position="186"/>
        <end position="285"/>
    </location>
</feature>
<dbReference type="InterPro" id="IPR011650">
    <property type="entry name" value="Peptidase_M20_dimer"/>
</dbReference>
<dbReference type="InterPro" id="IPR002933">
    <property type="entry name" value="Peptidase_M20"/>
</dbReference>
<evidence type="ECO:0000313" key="2">
    <source>
        <dbReference type="EMBL" id="MBD7908538.1"/>
    </source>
</evidence>
<dbReference type="PIRSF" id="PIRSF005962">
    <property type="entry name" value="Pept_M20D_amidohydro"/>
    <property type="match status" value="1"/>
</dbReference>
<organism evidence="2 3">
    <name type="scientific">Sporosarcina gallistercoris</name>
    <dbReference type="NCBI Taxonomy" id="2762245"/>
    <lineage>
        <taxon>Bacteria</taxon>
        <taxon>Bacillati</taxon>
        <taxon>Bacillota</taxon>
        <taxon>Bacilli</taxon>
        <taxon>Bacillales</taxon>
        <taxon>Caryophanaceae</taxon>
        <taxon>Sporosarcina</taxon>
    </lineage>
</organism>
<reference evidence="2 3" key="1">
    <citation type="submission" date="2020-08" db="EMBL/GenBank/DDBJ databases">
        <title>A Genomic Blueprint of the Chicken Gut Microbiome.</title>
        <authorList>
            <person name="Gilroy R."/>
            <person name="Ravi A."/>
            <person name="Getino M."/>
            <person name="Pursley I."/>
            <person name="Horton D.L."/>
            <person name="Alikhan N.-F."/>
            <person name="Baker D."/>
            <person name="Gharbi K."/>
            <person name="Hall N."/>
            <person name="Watson M."/>
            <person name="Adriaenssens E.M."/>
            <person name="Foster-Nyarko E."/>
            <person name="Jarju S."/>
            <person name="Secka A."/>
            <person name="Antonio M."/>
            <person name="Oren A."/>
            <person name="Chaudhuri R."/>
            <person name="La Ragione R.M."/>
            <person name="Hildebrand F."/>
            <person name="Pallen M.J."/>
        </authorList>
    </citation>
    <scope>NUCLEOTIDE SEQUENCE [LARGE SCALE GENOMIC DNA]</scope>
    <source>
        <strain evidence="2 3">Sa3CUA8</strain>
    </source>
</reference>